<dbReference type="EMBL" id="ADWY01002295">
    <property type="protein sequence ID" value="EGH18030.1"/>
    <property type="molecule type" value="Genomic_DNA"/>
</dbReference>
<proteinExistence type="predicted"/>
<accession>F3CFI8</accession>
<protein>
    <submittedName>
        <fullName evidence="1">Uncharacterized protein</fullName>
    </submittedName>
</protein>
<reference evidence="1 2" key="1">
    <citation type="journal article" date="2011" name="PLoS Pathog.">
        <title>Dynamic evolution of pathogenicity revealed by sequencing and comparative genomics of 19 Pseudomonas syringae isolates.</title>
        <authorList>
            <person name="Baltrus D.A."/>
            <person name="Nishimura M.T."/>
            <person name="Romanchuk A."/>
            <person name="Chang J.H."/>
            <person name="Mukhtar M.S."/>
            <person name="Cherkis K."/>
            <person name="Roach J."/>
            <person name="Grant S.R."/>
            <person name="Jones C.D."/>
            <person name="Dangl J.L."/>
        </authorList>
    </citation>
    <scope>NUCLEOTIDE SEQUENCE [LARGE SCALE GENOMIC DNA]</scope>
    <source>
        <strain evidence="2">race 4</strain>
    </source>
</reference>
<evidence type="ECO:0000313" key="2">
    <source>
        <dbReference type="Proteomes" id="UP000005466"/>
    </source>
</evidence>
<dbReference type="PATRIC" id="fig|875330.6.peg.5262"/>
<sequence length="42" mass="4727">VYQSGLKCSKLSTNKQFKRYFQGREDGLSPTPDICLVHLVVA</sequence>
<gene>
    <name evidence="1" type="ORF">Pgy4_34286</name>
</gene>
<dbReference type="AlphaFoldDB" id="F3CFI8"/>
<evidence type="ECO:0000313" key="1">
    <source>
        <dbReference type="EMBL" id="EGH18030.1"/>
    </source>
</evidence>
<organism evidence="1 2">
    <name type="scientific">Pseudomonas savastanoi pv. glycinea str. race 4</name>
    <dbReference type="NCBI Taxonomy" id="875330"/>
    <lineage>
        <taxon>Bacteria</taxon>
        <taxon>Pseudomonadati</taxon>
        <taxon>Pseudomonadota</taxon>
        <taxon>Gammaproteobacteria</taxon>
        <taxon>Pseudomonadales</taxon>
        <taxon>Pseudomonadaceae</taxon>
        <taxon>Pseudomonas</taxon>
    </lineage>
</organism>
<comment type="caution">
    <text evidence="1">The sequence shown here is derived from an EMBL/GenBank/DDBJ whole genome shotgun (WGS) entry which is preliminary data.</text>
</comment>
<dbReference type="Proteomes" id="UP000005466">
    <property type="component" value="Unassembled WGS sequence"/>
</dbReference>
<feature type="non-terminal residue" evidence="1">
    <location>
        <position position="1"/>
    </location>
</feature>
<dbReference type="HOGENOM" id="CLU_3244207_0_0_6"/>
<name>F3CFI8_PSESG</name>